<reference evidence="2" key="1">
    <citation type="submission" date="2014-11" db="EMBL/GenBank/DDBJ databases">
        <authorList>
            <person name="Otto D Thomas"/>
            <person name="Naeem Raeece"/>
        </authorList>
    </citation>
    <scope>NUCLEOTIDE SEQUENCE</scope>
</reference>
<feature type="compositionally biased region" description="Basic and acidic residues" evidence="1">
    <location>
        <begin position="432"/>
        <end position="441"/>
    </location>
</feature>
<name>A0A0G4HXL8_9ALVE</name>
<gene>
    <name evidence="2" type="ORF">Cvel_9290</name>
</gene>
<feature type="region of interest" description="Disordered" evidence="1">
    <location>
        <begin position="1"/>
        <end position="134"/>
    </location>
</feature>
<feature type="compositionally biased region" description="Basic and acidic residues" evidence="1">
    <location>
        <begin position="261"/>
        <end position="282"/>
    </location>
</feature>
<feature type="compositionally biased region" description="Pro residues" evidence="1">
    <location>
        <begin position="482"/>
        <end position="493"/>
    </location>
</feature>
<dbReference type="AlphaFoldDB" id="A0A0G4HXL8"/>
<feature type="compositionally biased region" description="Acidic residues" evidence="1">
    <location>
        <begin position="442"/>
        <end position="451"/>
    </location>
</feature>
<feature type="region of interest" description="Disordered" evidence="1">
    <location>
        <begin position="230"/>
        <end position="539"/>
    </location>
</feature>
<feature type="compositionally biased region" description="Polar residues" evidence="1">
    <location>
        <begin position="124"/>
        <end position="134"/>
    </location>
</feature>
<feature type="compositionally biased region" description="Polar residues" evidence="1">
    <location>
        <begin position="512"/>
        <end position="521"/>
    </location>
</feature>
<proteinExistence type="predicted"/>
<feature type="compositionally biased region" description="Low complexity" evidence="1">
    <location>
        <begin position="469"/>
        <end position="481"/>
    </location>
</feature>
<dbReference type="VEuPathDB" id="CryptoDB:Cvel_9290"/>
<feature type="compositionally biased region" description="Basic and acidic residues" evidence="1">
    <location>
        <begin position="1"/>
        <end position="10"/>
    </location>
</feature>
<sequence>MSKESMKDNDFVQDNNGFENADSFDETRKEASNKQSNSRPQTAQRPKLGGGWPRSSSPFNASAPLSFPATVTAMPSYSSAHGDRENRESNTNNTPGVNANNGASSNSGGMPGELGLHPERRSTTKSASSLGTSQAAQILEASQYIGAPDSQSEGGGRLSTSNHAATVAVVIHQEATAAMYSRNSLSDSVGGVGVVGGVGDGETETALLGNSGVSRARSSAESKVIPAMAHGKGKGLCEDPHVIQMQPSPDGGMNGSFNEGSRGEDKVDRTSPRASQREEGDISKASGVERSAEESRLGQSSVGADAGLDGEGDGGAVSQSLSRSRGGRDEMTPTVSAAPLAKLGGQKIYTEGVGGIRTGVKPVTGDRTGVWGRSADSMDAPAAIRRPQNSMPGRGPRTCSATRSDRTLTYAEAGAEKASGDGDTEEEEEEERSNSKDKETDSESEEGDNNDDQQNPVKTPFNPLPSSPLSPDQTKITKPNAPQTPPPPAPTWPPKQNTRTSTAAPYYPPPTQTDTHAQPSTHTHHVDTTLPPQQKQVHPHYHYALPPAAVPLSLASRLPTLPEALPLPLVTQAEPAAGPPHYTLSTAFQQAQQ</sequence>
<organism evidence="2">
    <name type="scientific">Chromera velia CCMP2878</name>
    <dbReference type="NCBI Taxonomy" id="1169474"/>
    <lineage>
        <taxon>Eukaryota</taxon>
        <taxon>Sar</taxon>
        <taxon>Alveolata</taxon>
        <taxon>Colpodellida</taxon>
        <taxon>Chromeraceae</taxon>
        <taxon>Chromera</taxon>
    </lineage>
</organism>
<feature type="compositionally biased region" description="Low complexity" evidence="1">
    <location>
        <begin position="90"/>
        <end position="108"/>
    </location>
</feature>
<feature type="compositionally biased region" description="Low complexity" evidence="1">
    <location>
        <begin position="494"/>
        <end position="505"/>
    </location>
</feature>
<evidence type="ECO:0000313" key="2">
    <source>
        <dbReference type="EMBL" id="CEM49247.1"/>
    </source>
</evidence>
<feature type="compositionally biased region" description="Acidic residues" evidence="1">
    <location>
        <begin position="422"/>
        <end position="431"/>
    </location>
</feature>
<protein>
    <submittedName>
        <fullName evidence="2">Uncharacterized protein</fullName>
    </submittedName>
</protein>
<accession>A0A0G4HXL8</accession>
<feature type="compositionally biased region" description="Polar residues" evidence="1">
    <location>
        <begin position="33"/>
        <end position="44"/>
    </location>
</feature>
<dbReference type="EMBL" id="CDMZ01004271">
    <property type="protein sequence ID" value="CEM49247.1"/>
    <property type="molecule type" value="Genomic_DNA"/>
</dbReference>
<evidence type="ECO:0000256" key="1">
    <source>
        <dbReference type="SAM" id="MobiDB-lite"/>
    </source>
</evidence>